<protein>
    <recommendedName>
        <fullName evidence="3">Tetratricopeptide repeat protein</fullName>
    </recommendedName>
</protein>
<dbReference type="EMBL" id="VTTN01000002">
    <property type="protein sequence ID" value="KAA0596972.1"/>
    <property type="molecule type" value="Genomic_DNA"/>
</dbReference>
<dbReference type="Proteomes" id="UP000324927">
    <property type="component" value="Unassembled WGS sequence"/>
</dbReference>
<name>A0A5A9GT31_AZOLI</name>
<dbReference type="RefSeq" id="WP_149230523.1">
    <property type="nucleotide sequence ID" value="NZ_JALJXJ010000001.1"/>
</dbReference>
<reference evidence="1 2" key="1">
    <citation type="submission" date="2019-08" db="EMBL/GenBank/DDBJ databases">
        <authorList>
            <person name="Grouzdev D."/>
            <person name="Tikhonova E."/>
            <person name="Kravchenko I."/>
        </authorList>
    </citation>
    <scope>NUCLEOTIDE SEQUENCE [LARGE SCALE GENOMIC DNA]</scope>
    <source>
        <strain evidence="1 2">59b</strain>
    </source>
</reference>
<sequence length="178" mass="19542">MSDEPIELRMSNGRMAFGDVPEQIDELLQEAVKARDVPEACEALLWEAHRRGPRVLPVFYALYKFYFNRKKLGEAERVARIGLDAAALQGGFSADWSRLTSGSTDWTAAGPARFFLFTMKALAFIELRRHNRDKALAILAKMAEIDPADQVGYGTIAALARGLGNGTDGEGGVSDPPR</sequence>
<accession>A0A5A9GT31</accession>
<evidence type="ECO:0008006" key="3">
    <source>
        <dbReference type="Google" id="ProtNLM"/>
    </source>
</evidence>
<comment type="caution">
    <text evidence="1">The sequence shown here is derived from an EMBL/GenBank/DDBJ whole genome shotgun (WGS) entry which is preliminary data.</text>
</comment>
<evidence type="ECO:0000313" key="1">
    <source>
        <dbReference type="EMBL" id="KAA0596972.1"/>
    </source>
</evidence>
<dbReference type="OrthoDB" id="7359089at2"/>
<dbReference type="AlphaFoldDB" id="A0A5A9GT31"/>
<keyword evidence="2" id="KW-1185">Reference proteome</keyword>
<organism evidence="1 2">
    <name type="scientific">Azospirillum lipoferum</name>
    <dbReference type="NCBI Taxonomy" id="193"/>
    <lineage>
        <taxon>Bacteria</taxon>
        <taxon>Pseudomonadati</taxon>
        <taxon>Pseudomonadota</taxon>
        <taxon>Alphaproteobacteria</taxon>
        <taxon>Rhodospirillales</taxon>
        <taxon>Azospirillaceae</taxon>
        <taxon>Azospirillum</taxon>
    </lineage>
</organism>
<evidence type="ECO:0000313" key="2">
    <source>
        <dbReference type="Proteomes" id="UP000324927"/>
    </source>
</evidence>
<gene>
    <name evidence="1" type="ORF">FZ942_07600</name>
</gene>
<proteinExistence type="predicted"/>